<comment type="caution">
    <text evidence="8">The sequence shown here is derived from an EMBL/GenBank/DDBJ whole genome shotgun (WGS) entry which is preliminary data.</text>
</comment>
<dbReference type="Proteomes" id="UP000257067">
    <property type="component" value="Unassembled WGS sequence"/>
</dbReference>
<dbReference type="PANTHER" id="PTHR30026">
    <property type="entry name" value="OUTER MEMBRANE PROTEIN TOLC"/>
    <property type="match status" value="1"/>
</dbReference>
<evidence type="ECO:0000256" key="1">
    <source>
        <dbReference type="ARBA" id="ARBA00004442"/>
    </source>
</evidence>
<comment type="subcellular location">
    <subcellularLocation>
        <location evidence="1">Cell outer membrane</location>
    </subcellularLocation>
</comment>
<evidence type="ECO:0000313" key="9">
    <source>
        <dbReference type="Proteomes" id="UP000257067"/>
    </source>
</evidence>
<keyword evidence="7" id="KW-0998">Cell outer membrane</keyword>
<evidence type="ECO:0000256" key="4">
    <source>
        <dbReference type="ARBA" id="ARBA00022452"/>
    </source>
</evidence>
<dbReference type="InterPro" id="IPR003423">
    <property type="entry name" value="OMP_efflux"/>
</dbReference>
<reference evidence="8 9" key="1">
    <citation type="submission" date="2018-04" db="EMBL/GenBank/DDBJ databases">
        <title>Novel Campyloabacter and Helicobacter Species and Strains.</title>
        <authorList>
            <person name="Mannion A.J."/>
            <person name="Shen Z."/>
            <person name="Fox J.G."/>
        </authorList>
    </citation>
    <scope>NUCLEOTIDE SEQUENCE [LARGE SCALE GENOMIC DNA]</scope>
    <source>
        <strain evidence="8 9">ATCC 700242</strain>
    </source>
</reference>
<evidence type="ECO:0000313" key="8">
    <source>
        <dbReference type="EMBL" id="RDU68231.1"/>
    </source>
</evidence>
<keyword evidence="9" id="KW-1185">Reference proteome</keyword>
<dbReference type="GO" id="GO:1990281">
    <property type="term" value="C:efflux pump complex"/>
    <property type="evidence" value="ECO:0007669"/>
    <property type="project" value="TreeGrafter"/>
</dbReference>
<dbReference type="GO" id="GO:0015562">
    <property type="term" value="F:efflux transmembrane transporter activity"/>
    <property type="evidence" value="ECO:0007669"/>
    <property type="project" value="InterPro"/>
</dbReference>
<comment type="similarity">
    <text evidence="2">Belongs to the outer membrane factor (OMF) (TC 1.B.17) family.</text>
</comment>
<keyword evidence="3" id="KW-0813">Transport</keyword>
<keyword evidence="5" id="KW-0812">Transmembrane</keyword>
<name>A0A3D8IUJ4_9HELI</name>
<gene>
    <name evidence="8" type="ORF">CQA62_06220</name>
</gene>
<sequence length="463" mass="50939">MKKSILAFGLCLFLNAQELSFSHAWQLVLTNNHAIKASSIAVAKSEKLNDANTMLYLPKIDLSVSYAYLGDPISLDTKELLGGTLNHLSQSASQIPTIGPGISSAINKIKDNLTPLELSNQNVVMASVKILYPLYAGGAIKAANELGKLALKDAKEALRIKTLSTFEKLAGIYYGVVLNEAMFQTLQEVENGHKIHLENAKKLQQAGQIAKIEVLSAQVAYNRAKNDTLKAKDSLEVAQLALQTILSDEKSAYKPSAKLGISTNSKIPPLQSILNQTLNSYPLLNQVKIKEEQAHEALKLVASKFIPHFALLGSYTYHRHNSILGSSMPSWYVGVGMTMPLLDNTGSYQKFQASKIAQLEVSQIKAQAIKDISLLVEKTYKEALQAKEFYFVLNSSIALAQENLKLQEEAFKQGMGTSTKVVDARNLLSKAKIEQQSIAYKYILSIAKLMALSDQIQNFEQYQ</sequence>
<keyword evidence="6" id="KW-0472">Membrane</keyword>
<dbReference type="Pfam" id="PF02321">
    <property type="entry name" value="OEP"/>
    <property type="match status" value="2"/>
</dbReference>
<dbReference type="InterPro" id="IPR051906">
    <property type="entry name" value="TolC-like"/>
</dbReference>
<dbReference type="GO" id="GO:0009279">
    <property type="term" value="C:cell outer membrane"/>
    <property type="evidence" value="ECO:0007669"/>
    <property type="project" value="UniProtKB-SubCell"/>
</dbReference>
<evidence type="ECO:0000256" key="7">
    <source>
        <dbReference type="ARBA" id="ARBA00023237"/>
    </source>
</evidence>
<dbReference type="PANTHER" id="PTHR30026:SF5">
    <property type="entry name" value="ABC-TYPE EFFLUX SYSTEM SECRETIN COMPONENT"/>
    <property type="match status" value="1"/>
</dbReference>
<dbReference type="AlphaFoldDB" id="A0A3D8IUJ4"/>
<dbReference type="RefSeq" id="WP_104725190.1">
    <property type="nucleotide sequence ID" value="NZ_FZNE01000020.1"/>
</dbReference>
<evidence type="ECO:0000256" key="6">
    <source>
        <dbReference type="ARBA" id="ARBA00023136"/>
    </source>
</evidence>
<evidence type="ECO:0000256" key="5">
    <source>
        <dbReference type="ARBA" id="ARBA00022692"/>
    </source>
</evidence>
<dbReference type="OrthoDB" id="9810862at2"/>
<evidence type="ECO:0000256" key="3">
    <source>
        <dbReference type="ARBA" id="ARBA00022448"/>
    </source>
</evidence>
<evidence type="ECO:0000256" key="2">
    <source>
        <dbReference type="ARBA" id="ARBA00007613"/>
    </source>
</evidence>
<dbReference type="GO" id="GO:0015288">
    <property type="term" value="F:porin activity"/>
    <property type="evidence" value="ECO:0007669"/>
    <property type="project" value="TreeGrafter"/>
</dbReference>
<dbReference type="SUPFAM" id="SSF56954">
    <property type="entry name" value="Outer membrane efflux proteins (OEP)"/>
    <property type="match status" value="1"/>
</dbReference>
<dbReference type="Gene3D" id="1.20.1600.10">
    <property type="entry name" value="Outer membrane efflux proteins (OEP)"/>
    <property type="match status" value="1"/>
</dbReference>
<accession>A0A3D8IUJ4</accession>
<keyword evidence="4" id="KW-1134">Transmembrane beta strand</keyword>
<proteinExistence type="inferred from homology"/>
<protein>
    <submittedName>
        <fullName evidence="8">TolC family protein</fullName>
    </submittedName>
</protein>
<dbReference type="EMBL" id="NXLU01000009">
    <property type="protein sequence ID" value="RDU68231.1"/>
    <property type="molecule type" value="Genomic_DNA"/>
</dbReference>
<organism evidence="8 9">
    <name type="scientific">Helicobacter cholecystus</name>
    <dbReference type="NCBI Taxonomy" id="45498"/>
    <lineage>
        <taxon>Bacteria</taxon>
        <taxon>Pseudomonadati</taxon>
        <taxon>Campylobacterota</taxon>
        <taxon>Epsilonproteobacteria</taxon>
        <taxon>Campylobacterales</taxon>
        <taxon>Helicobacteraceae</taxon>
        <taxon>Helicobacter</taxon>
    </lineage>
</organism>